<feature type="compositionally biased region" description="Basic and acidic residues" evidence="1">
    <location>
        <begin position="663"/>
        <end position="678"/>
    </location>
</feature>
<organism evidence="4 5">
    <name type="scientific">Miscanthus lutarioriparius</name>
    <dbReference type="NCBI Taxonomy" id="422564"/>
    <lineage>
        <taxon>Eukaryota</taxon>
        <taxon>Viridiplantae</taxon>
        <taxon>Streptophyta</taxon>
        <taxon>Embryophyta</taxon>
        <taxon>Tracheophyta</taxon>
        <taxon>Spermatophyta</taxon>
        <taxon>Magnoliopsida</taxon>
        <taxon>Liliopsida</taxon>
        <taxon>Poales</taxon>
        <taxon>Poaceae</taxon>
        <taxon>PACMAD clade</taxon>
        <taxon>Panicoideae</taxon>
        <taxon>Andropogonodae</taxon>
        <taxon>Andropogoneae</taxon>
        <taxon>Saccharinae</taxon>
        <taxon>Miscanthus</taxon>
    </lineage>
</organism>
<gene>
    <name evidence="4" type="ORF">NCGR_LOCUS38739</name>
</gene>
<dbReference type="InterPro" id="IPR058920">
    <property type="entry name" value="PAP-OAS1-bd-rel"/>
</dbReference>
<dbReference type="AlphaFoldDB" id="A0A811Q3W0"/>
<feature type="compositionally biased region" description="Polar residues" evidence="1">
    <location>
        <begin position="478"/>
        <end position="489"/>
    </location>
</feature>
<accession>A0A811Q3W0</accession>
<feature type="region of interest" description="Disordered" evidence="1">
    <location>
        <begin position="1"/>
        <end position="22"/>
    </location>
</feature>
<dbReference type="OrthoDB" id="273917at2759"/>
<evidence type="ECO:0000259" key="3">
    <source>
        <dbReference type="Pfam" id="PF26180"/>
    </source>
</evidence>
<feature type="region of interest" description="Disordered" evidence="1">
    <location>
        <begin position="652"/>
        <end position="682"/>
    </location>
</feature>
<dbReference type="Pfam" id="PF26180">
    <property type="entry name" value="PAP-OAS1"/>
    <property type="match status" value="1"/>
</dbReference>
<dbReference type="PANTHER" id="PTHR45979">
    <property type="entry name" value="PAP/OAS1 SUBSTRATE-BINDING DOMAIN SUPERFAMILY"/>
    <property type="match status" value="1"/>
</dbReference>
<dbReference type="SUPFAM" id="SSF81301">
    <property type="entry name" value="Nucleotidyltransferase"/>
    <property type="match status" value="1"/>
</dbReference>
<feature type="compositionally biased region" description="Polar residues" evidence="1">
    <location>
        <begin position="794"/>
        <end position="811"/>
    </location>
</feature>
<dbReference type="Pfam" id="PF22600">
    <property type="entry name" value="MTPAP-like_central"/>
    <property type="match status" value="1"/>
</dbReference>
<dbReference type="InterPro" id="IPR043519">
    <property type="entry name" value="NT_sf"/>
</dbReference>
<name>A0A811Q3W0_9POAL</name>
<dbReference type="Gene3D" id="3.30.460.10">
    <property type="entry name" value="Beta Polymerase, domain 2"/>
    <property type="match status" value="1"/>
</dbReference>
<dbReference type="PANTHER" id="PTHR45979:SF29">
    <property type="entry name" value="POLYMERASE NUCLEOTIDYL TRANSFERASE DOMAIN-CONTAINING PROTEIN"/>
    <property type="match status" value="1"/>
</dbReference>
<evidence type="ECO:0000259" key="2">
    <source>
        <dbReference type="Pfam" id="PF22600"/>
    </source>
</evidence>
<dbReference type="SUPFAM" id="SSF81631">
    <property type="entry name" value="PAP/OAS1 substrate-binding domain"/>
    <property type="match status" value="1"/>
</dbReference>
<dbReference type="EMBL" id="CAJGYO010000009">
    <property type="protein sequence ID" value="CAD6255143.1"/>
    <property type="molecule type" value="Genomic_DNA"/>
</dbReference>
<dbReference type="CDD" id="cd05402">
    <property type="entry name" value="NT_PAP_TUTase"/>
    <property type="match status" value="1"/>
</dbReference>
<feature type="region of interest" description="Disordered" evidence="1">
    <location>
        <begin position="463"/>
        <end position="489"/>
    </location>
</feature>
<dbReference type="InterPro" id="IPR058921">
    <property type="entry name" value="PAP/OAS1-rel"/>
</dbReference>
<keyword evidence="5" id="KW-1185">Reference proteome</keyword>
<feature type="domain" description="Poly(A) RNA polymerase mitochondrial-like central palm" evidence="2">
    <location>
        <begin position="37"/>
        <end position="155"/>
    </location>
</feature>
<dbReference type="InterPro" id="IPR054708">
    <property type="entry name" value="MTPAP-like_central"/>
</dbReference>
<dbReference type="Gene3D" id="1.10.1410.10">
    <property type="match status" value="1"/>
</dbReference>
<evidence type="ECO:0000313" key="4">
    <source>
        <dbReference type="EMBL" id="CAD6255143.1"/>
    </source>
</evidence>
<reference evidence="4" key="1">
    <citation type="submission" date="2020-10" db="EMBL/GenBank/DDBJ databases">
        <authorList>
            <person name="Han B."/>
            <person name="Lu T."/>
            <person name="Zhao Q."/>
            <person name="Huang X."/>
            <person name="Zhao Y."/>
        </authorList>
    </citation>
    <scope>NUCLEOTIDE SEQUENCE</scope>
</reference>
<comment type="caution">
    <text evidence="4">The sequence shown here is derived from an EMBL/GenBank/DDBJ whole genome shotgun (WGS) entry which is preliminary data.</text>
</comment>
<sequence>MVDISECSPVPESVPAHPDPASVSPDAWRRFETAALAVVNKIQPTAASEQLRAAVIEYVQRLFWFQARYQVFPFGSVPLKTYLPDGDIDLTLFGPAISDENLANEVCAILKSEERRKDSEFEVKDVHYVPAEVKLVKCLVQNIVVDISVNQIGGLCTLCFLEKVDQNFGKNHLFKRSIMLVKDWCYYESRILGAHHGLISTYALETLVLYIFHIFHKSLDGPLAVLYRFLDYYSKFDWDNKGISLFGSVSLSSLPELVTDPPDTEDDDFLQREEFLKECTESFSVLPRNSETNPRVFSRRFLNIVDPLKQSNNLGRSVSKGIAFLWYTAEETLPDHSAFDFGARKLGKILQVPSCLTVSEVNQFFRNTLKRNRTGLRPDVWVSSSDLVTNDPVSSVLDVERVNKVTPNNSCDVLSNHLSNINISDSNNHGPVKQKECNSMADHKEIKSVSWGLLDSDATSHTATDSVSLRGGGDFSEASPTPSETCTLQSETGKKVYVRNDTIPSYHGVSAKQFPGRSHHYIDNAKHNAYSYSTGLIDGLGTSNSVSTSDTQPGGTTNDTEPNLTGDFDTNLHNLLYARGFHQDSPTTQLYYPMPMPPPLQYQNMHPSNGHGRKNPYGYARRNGVVPGPVYPPGYFVYRPLYQTDDHMATRARGTGTYFPDPNLRKERPPPPRGERGRNHSHQNNYQKFHHHVRPDMPVDMIPFDELRHEPPLQIYAPSANDHGIPSPMNILIPSPSSQSPRDPLNVPMHSPSSQVRKDNFHGNGFMLLQDSKLEFGTLGALPREVASKEHASRSGSASNNQGSGPVTVSPMSVAKNTGMGPNGMRNVQVQPYRLKDSGDFPPLSS</sequence>
<evidence type="ECO:0000256" key="1">
    <source>
        <dbReference type="SAM" id="MobiDB-lite"/>
    </source>
</evidence>
<proteinExistence type="predicted"/>
<evidence type="ECO:0000313" key="5">
    <source>
        <dbReference type="Proteomes" id="UP000604825"/>
    </source>
</evidence>
<feature type="region of interest" description="Disordered" evidence="1">
    <location>
        <begin position="543"/>
        <end position="567"/>
    </location>
</feature>
<feature type="compositionally biased region" description="Polar residues" evidence="1">
    <location>
        <begin position="543"/>
        <end position="563"/>
    </location>
</feature>
<feature type="region of interest" description="Disordered" evidence="1">
    <location>
        <begin position="785"/>
        <end position="846"/>
    </location>
</feature>
<dbReference type="Proteomes" id="UP000604825">
    <property type="component" value="Unassembled WGS sequence"/>
</dbReference>
<protein>
    <recommendedName>
        <fullName evidence="6">PAP/OAS1 substrate-binding domain superfamily</fullName>
    </recommendedName>
</protein>
<feature type="region of interest" description="Disordered" evidence="1">
    <location>
        <begin position="734"/>
        <end position="753"/>
    </location>
</feature>
<feature type="domain" description="PAP/OAS1 substrate-binding-related" evidence="3">
    <location>
        <begin position="169"/>
        <end position="369"/>
    </location>
</feature>
<evidence type="ECO:0008006" key="6">
    <source>
        <dbReference type="Google" id="ProtNLM"/>
    </source>
</evidence>